<dbReference type="RefSeq" id="WP_282840078.1">
    <property type="nucleotide sequence ID" value="NZ_JASCXW010000040.1"/>
</dbReference>
<dbReference type="InterPro" id="IPR001509">
    <property type="entry name" value="Epimerase_deHydtase"/>
</dbReference>
<evidence type="ECO:0000259" key="1">
    <source>
        <dbReference type="Pfam" id="PF01370"/>
    </source>
</evidence>
<dbReference type="PANTHER" id="PTHR48079">
    <property type="entry name" value="PROTEIN YEEZ"/>
    <property type="match status" value="1"/>
</dbReference>
<keyword evidence="3" id="KW-1185">Reference proteome</keyword>
<comment type="caution">
    <text evidence="2">The sequence shown here is derived from an EMBL/GenBank/DDBJ whole genome shotgun (WGS) entry which is preliminary data.</text>
</comment>
<sequence>MSRIYIVTGANGHLGNTIVRMLRNQNQIVRGFILPNDSKKMLKSLGVEIFCGDVRNVNQLEPLFQDISTSEIIVIHTAGIVSISSKMKPIIHDVNVNGTKNIVDLCLKYKVSKLVHVSSVHAIPEKKNNEMMTEISDFNPDLVIGGYAKSKSIASQYVLDSVKKGVNAIIVHPSGIIGPNDYGRSHMTMMIEDYLNGHLTSRINGAYDFVDVRDVASGIIQASVSGQIGNCYILSGHRVTLSELFEQLRKISGKKRHIHVLPMWFAKVTAPLAEFYYKLRKLPPIYTSYSLYTISSNSYFSHQLAHVDLNYTPRSMDDTIYDTVKWLVKVKRIKRTNVIDYIKTFKTFKKKTE</sequence>
<reference evidence="2" key="1">
    <citation type="submission" date="2023-05" db="EMBL/GenBank/DDBJ databases">
        <title>Mariniplasma microaerophilum sp. nov., a novel anaerobic mollicute isolated from terrestrial mud volcano, Taman Peninsula, Russia.</title>
        <authorList>
            <person name="Khomyakova M.A."/>
            <person name="Merkel A.Y."/>
            <person name="Slobodkin A.I."/>
        </authorList>
    </citation>
    <scope>NUCLEOTIDE SEQUENCE</scope>
    <source>
        <strain evidence="2">M4Ah</strain>
    </source>
</reference>
<organism evidence="2 3">
    <name type="scientific">Peloplasma aerotolerans</name>
    <dbReference type="NCBI Taxonomy" id="3044389"/>
    <lineage>
        <taxon>Bacteria</taxon>
        <taxon>Bacillati</taxon>
        <taxon>Mycoplasmatota</taxon>
        <taxon>Mollicutes</taxon>
        <taxon>Acholeplasmatales</taxon>
        <taxon>Acholeplasmataceae</taxon>
        <taxon>Peloplasma</taxon>
    </lineage>
</organism>
<proteinExistence type="predicted"/>
<evidence type="ECO:0000313" key="2">
    <source>
        <dbReference type="EMBL" id="MDI6453638.1"/>
    </source>
</evidence>
<evidence type="ECO:0000313" key="3">
    <source>
        <dbReference type="Proteomes" id="UP001431532"/>
    </source>
</evidence>
<dbReference type="Gene3D" id="3.40.50.720">
    <property type="entry name" value="NAD(P)-binding Rossmann-like Domain"/>
    <property type="match status" value="1"/>
</dbReference>
<gene>
    <name evidence="2" type="ORF">QJ521_08675</name>
</gene>
<dbReference type="EMBL" id="JASCXW010000040">
    <property type="protein sequence ID" value="MDI6453638.1"/>
    <property type="molecule type" value="Genomic_DNA"/>
</dbReference>
<dbReference type="GO" id="GO:0005737">
    <property type="term" value="C:cytoplasm"/>
    <property type="evidence" value="ECO:0007669"/>
    <property type="project" value="TreeGrafter"/>
</dbReference>
<dbReference type="Pfam" id="PF01370">
    <property type="entry name" value="Epimerase"/>
    <property type="match status" value="1"/>
</dbReference>
<dbReference type="Proteomes" id="UP001431532">
    <property type="component" value="Unassembled WGS sequence"/>
</dbReference>
<dbReference type="InterPro" id="IPR036291">
    <property type="entry name" value="NAD(P)-bd_dom_sf"/>
</dbReference>
<dbReference type="InterPro" id="IPR051783">
    <property type="entry name" value="NAD(P)-dependent_oxidoreduct"/>
</dbReference>
<protein>
    <submittedName>
        <fullName evidence="2">NAD-dependent epimerase/dehydratase family protein</fullName>
    </submittedName>
</protein>
<name>A0AAW6U6P9_9MOLU</name>
<feature type="domain" description="NAD-dependent epimerase/dehydratase" evidence="1">
    <location>
        <begin position="6"/>
        <end position="223"/>
    </location>
</feature>
<dbReference type="PANTHER" id="PTHR48079:SF6">
    <property type="entry name" value="NAD(P)-BINDING DOMAIN-CONTAINING PROTEIN-RELATED"/>
    <property type="match status" value="1"/>
</dbReference>
<dbReference type="AlphaFoldDB" id="A0AAW6U6P9"/>
<dbReference type="SUPFAM" id="SSF51735">
    <property type="entry name" value="NAD(P)-binding Rossmann-fold domains"/>
    <property type="match status" value="1"/>
</dbReference>
<accession>A0AAW6U6P9</accession>
<dbReference type="GO" id="GO:0004029">
    <property type="term" value="F:aldehyde dehydrogenase (NAD+) activity"/>
    <property type="evidence" value="ECO:0007669"/>
    <property type="project" value="TreeGrafter"/>
</dbReference>